<protein>
    <recommendedName>
        <fullName evidence="2">Protochlamydia outer membrane protein domain-containing protein</fullName>
    </recommendedName>
</protein>
<evidence type="ECO:0000313" key="4">
    <source>
        <dbReference type="Proteomes" id="UP000638732"/>
    </source>
</evidence>
<dbReference type="EMBL" id="WWEO01000043">
    <property type="protein sequence ID" value="NCD70780.1"/>
    <property type="molecule type" value="Genomic_DNA"/>
</dbReference>
<reference evidence="3" key="2">
    <citation type="submission" date="2020-10" db="EMBL/GenBank/DDBJ databases">
        <title>Mucilaginibacter sp. nov., isolated from soil.</title>
        <authorList>
            <person name="Jeon C.O."/>
        </authorList>
    </citation>
    <scope>NUCLEOTIDE SEQUENCE</scope>
    <source>
        <strain evidence="3">R11</strain>
    </source>
</reference>
<feature type="chain" id="PRO_5037224659" description="Protochlamydia outer membrane protein domain-containing protein" evidence="1">
    <location>
        <begin position="23"/>
        <end position="297"/>
    </location>
</feature>
<dbReference type="InterPro" id="IPR035163">
    <property type="entry name" value="Pom"/>
</dbReference>
<dbReference type="Proteomes" id="UP000638732">
    <property type="component" value="Unassembled WGS sequence"/>
</dbReference>
<feature type="domain" description="Protochlamydia outer membrane protein" evidence="2">
    <location>
        <begin position="32"/>
        <end position="284"/>
    </location>
</feature>
<sequence length="297" mass="33694">MKPFITYCFFLLALLCANSSFAQNNDRVKVYFGSGYQNENFHWSIAGNLQGQNPNVYSELKWRDLKGTLLTANINANVWGALYVTGGYSRSFIHSGKVNDTDYSGDNRTNPVYNQNFDDNKGYSDYWNVGLAYQLFKHSKLSLRPEAGYAQSRQFLYLLDLSGLYRNLNSTYATKWKGPYIKLDAQWHISPELSLDAAAQYTQADYKAAADWNLITQFSHPVSYTHTANGYGIDANAFITYHFTHFLAVNLGGSYFNWETGNGTDRLYLANGQTNDTQMNGAYRHGYNLTAGINLHY</sequence>
<dbReference type="Gene3D" id="2.40.128.90">
    <property type="entry name" value="OMPT-like"/>
    <property type="match status" value="1"/>
</dbReference>
<accession>A0A966DTL1</accession>
<dbReference type="GO" id="GO:0004190">
    <property type="term" value="F:aspartic-type endopeptidase activity"/>
    <property type="evidence" value="ECO:0007669"/>
    <property type="project" value="InterPro"/>
</dbReference>
<dbReference type="SUPFAM" id="SSF69917">
    <property type="entry name" value="OMPT-like"/>
    <property type="match status" value="1"/>
</dbReference>
<comment type="caution">
    <text evidence="3">The sequence shown here is derived from an EMBL/GenBank/DDBJ whole genome shotgun (WGS) entry which is preliminary data.</text>
</comment>
<dbReference type="Pfam" id="PF17251">
    <property type="entry name" value="Pom"/>
    <property type="match status" value="1"/>
</dbReference>
<name>A0A966DTL1_9SPHI</name>
<feature type="signal peptide" evidence="1">
    <location>
        <begin position="1"/>
        <end position="22"/>
    </location>
</feature>
<evidence type="ECO:0000259" key="2">
    <source>
        <dbReference type="Pfam" id="PF17251"/>
    </source>
</evidence>
<proteinExistence type="predicted"/>
<reference evidence="3" key="1">
    <citation type="submission" date="2020-01" db="EMBL/GenBank/DDBJ databases">
        <authorList>
            <person name="Seo Y.L."/>
        </authorList>
    </citation>
    <scope>NUCLEOTIDE SEQUENCE</scope>
    <source>
        <strain evidence="3">R11</strain>
    </source>
</reference>
<dbReference type="InterPro" id="IPR020080">
    <property type="entry name" value="OM_adhesin/peptidase_omptin"/>
</dbReference>
<evidence type="ECO:0000256" key="1">
    <source>
        <dbReference type="SAM" id="SignalP"/>
    </source>
</evidence>
<dbReference type="AlphaFoldDB" id="A0A966DTL1"/>
<keyword evidence="4" id="KW-1185">Reference proteome</keyword>
<keyword evidence="1" id="KW-0732">Signal</keyword>
<evidence type="ECO:0000313" key="3">
    <source>
        <dbReference type="EMBL" id="NCD70780.1"/>
    </source>
</evidence>
<organism evidence="3 4">
    <name type="scientific">Mucilaginibacter agri</name>
    <dbReference type="NCBI Taxonomy" id="2695265"/>
    <lineage>
        <taxon>Bacteria</taxon>
        <taxon>Pseudomonadati</taxon>
        <taxon>Bacteroidota</taxon>
        <taxon>Sphingobacteriia</taxon>
        <taxon>Sphingobacteriales</taxon>
        <taxon>Sphingobacteriaceae</taxon>
        <taxon>Mucilaginibacter</taxon>
    </lineage>
</organism>
<dbReference type="RefSeq" id="WP_166586732.1">
    <property type="nucleotide sequence ID" value="NZ_WWEO01000043.1"/>
</dbReference>
<dbReference type="InterPro" id="IPR053724">
    <property type="entry name" value="OMP_A26_sf"/>
</dbReference>
<gene>
    <name evidence="3" type="ORF">GSY63_15545</name>
</gene>